<dbReference type="OrthoDB" id="6631114at2"/>
<feature type="transmembrane region" description="Helical" evidence="1">
    <location>
        <begin position="74"/>
        <end position="97"/>
    </location>
</feature>
<feature type="transmembrane region" description="Helical" evidence="1">
    <location>
        <begin position="36"/>
        <end position="54"/>
    </location>
</feature>
<feature type="transmembrane region" description="Helical" evidence="1">
    <location>
        <begin position="6"/>
        <end position="24"/>
    </location>
</feature>
<dbReference type="Proteomes" id="UP000029462">
    <property type="component" value="Unassembled WGS sequence"/>
</dbReference>
<keyword evidence="1" id="KW-0812">Transmembrane</keyword>
<proteinExistence type="predicted"/>
<evidence type="ECO:0000313" key="2">
    <source>
        <dbReference type="EMBL" id="GAL56503.1"/>
    </source>
</evidence>
<sequence>MKWIGFILFIVTTLVYIWNGRDLFTKKEWRAFVVKFVAVLIGTFVLAILLALLGKHGHLMSKETAKMLTVLISASFMTIWFSKFFVVMLCTIFDIIMRFHKRYNTEKNYSKLSAIVNKYGPKLRVLAKCLASLGCILMFYGIWFATTV</sequence>
<accession>A0A090UXE6</accession>
<dbReference type="eggNOG" id="ENOG50349Q4">
    <property type="taxonomic scope" value="Bacteria"/>
</dbReference>
<dbReference type="EMBL" id="BBMZ01000002">
    <property type="protein sequence ID" value="GAL56503.1"/>
    <property type="molecule type" value="Genomic_DNA"/>
</dbReference>
<keyword evidence="1" id="KW-1133">Transmembrane helix</keyword>
<evidence type="ECO:0000313" key="3">
    <source>
        <dbReference type="Proteomes" id="UP000029462"/>
    </source>
</evidence>
<feature type="transmembrane region" description="Helical" evidence="1">
    <location>
        <begin position="125"/>
        <end position="145"/>
    </location>
</feature>
<evidence type="ECO:0000256" key="1">
    <source>
        <dbReference type="SAM" id="Phobius"/>
    </source>
</evidence>
<keyword evidence="1" id="KW-0472">Membrane</keyword>
<gene>
    <name evidence="2" type="ORF">EV102420_02_01070</name>
</gene>
<keyword evidence="3" id="KW-1185">Reference proteome</keyword>
<reference evidence="2 3" key="1">
    <citation type="submission" date="2014-09" db="EMBL/GenBank/DDBJ databases">
        <title>Whole genome shotgun sequence of Escherichia vulneris NBRC 102420.</title>
        <authorList>
            <person name="Yoshida Y."/>
            <person name="Hosoyama A."/>
            <person name="Tsuchikane K."/>
            <person name="Ohji S."/>
            <person name="Ichikawa N."/>
            <person name="Kimura A."/>
            <person name="Yamazoe A."/>
            <person name="Ezaki T."/>
            <person name="Fujita N."/>
        </authorList>
    </citation>
    <scope>NUCLEOTIDE SEQUENCE [LARGE SCALE GENOMIC DNA]</scope>
    <source>
        <strain evidence="2 3">NBRC 102420</strain>
    </source>
</reference>
<dbReference type="AlphaFoldDB" id="A0A090UXE6"/>
<name>A0A090UXE6_PSEVU</name>
<protein>
    <submittedName>
        <fullName evidence="2">Uncharacterized protein</fullName>
    </submittedName>
</protein>
<comment type="caution">
    <text evidence="2">The sequence shown here is derived from an EMBL/GenBank/DDBJ whole genome shotgun (WGS) entry which is preliminary data.</text>
</comment>
<dbReference type="STRING" id="1115515.EV102420_02_01070"/>
<dbReference type="RefSeq" id="WP_042387744.1">
    <property type="nucleotide sequence ID" value="NZ_BBMZ01000002.1"/>
</dbReference>
<organism evidence="2 3">
    <name type="scientific">Pseudescherichia vulneris NBRC 102420</name>
    <dbReference type="NCBI Taxonomy" id="1115515"/>
    <lineage>
        <taxon>Bacteria</taxon>
        <taxon>Pseudomonadati</taxon>
        <taxon>Pseudomonadota</taxon>
        <taxon>Gammaproteobacteria</taxon>
        <taxon>Enterobacterales</taxon>
        <taxon>Enterobacteriaceae</taxon>
        <taxon>Pseudescherichia</taxon>
    </lineage>
</organism>